<evidence type="ECO:0000256" key="2">
    <source>
        <dbReference type="ARBA" id="ARBA00004740"/>
    </source>
</evidence>
<comment type="pathway">
    <text evidence="2">Glycan metabolism; N-glycan degradation.</text>
</comment>
<dbReference type="InterPro" id="IPR006102">
    <property type="entry name" value="Ig-like_GH2"/>
</dbReference>
<evidence type="ECO:0000256" key="4">
    <source>
        <dbReference type="ARBA" id="ARBA00022801"/>
    </source>
</evidence>
<protein>
    <recommendedName>
        <fullName evidence="7">Beta-mannosidase B</fullName>
        <ecNumber evidence="3">3.2.1.25</ecNumber>
    </recommendedName>
    <alternativeName>
        <fullName evidence="8">Mannanase B</fullName>
    </alternativeName>
</protein>
<keyword evidence="5" id="KW-0326">Glycosidase</keyword>
<feature type="domain" description="Beta-mannosidase-like galactose-binding" evidence="11">
    <location>
        <begin position="46"/>
        <end position="207"/>
    </location>
</feature>
<dbReference type="InterPro" id="IPR050887">
    <property type="entry name" value="Beta-mannosidase_GH2"/>
</dbReference>
<dbReference type="PANTHER" id="PTHR43730:SF1">
    <property type="entry name" value="BETA-MANNOSIDASE"/>
    <property type="match status" value="1"/>
</dbReference>
<evidence type="ECO:0000259" key="11">
    <source>
        <dbReference type="Pfam" id="PF22666"/>
    </source>
</evidence>
<evidence type="ECO:0000256" key="6">
    <source>
        <dbReference type="ARBA" id="ARBA00038429"/>
    </source>
</evidence>
<keyword evidence="13" id="KW-1185">Reference proteome</keyword>
<comment type="catalytic activity">
    <reaction evidence="1">
        <text>Hydrolysis of terminal, non-reducing beta-D-mannose residues in beta-D-mannosides.</text>
        <dbReference type="EC" id="3.2.1.25"/>
    </reaction>
</comment>
<proteinExistence type="inferred from homology"/>
<evidence type="ECO:0000256" key="3">
    <source>
        <dbReference type="ARBA" id="ARBA00012754"/>
    </source>
</evidence>
<dbReference type="InterPro" id="IPR008979">
    <property type="entry name" value="Galactose-bd-like_sf"/>
</dbReference>
<evidence type="ECO:0000259" key="10">
    <source>
        <dbReference type="Pfam" id="PF17786"/>
    </source>
</evidence>
<dbReference type="Proteomes" id="UP001150217">
    <property type="component" value="Unassembled WGS sequence"/>
</dbReference>
<dbReference type="InterPro" id="IPR017853">
    <property type="entry name" value="GH"/>
</dbReference>
<dbReference type="InterPro" id="IPR013783">
    <property type="entry name" value="Ig-like_fold"/>
</dbReference>
<dbReference type="Gene3D" id="3.20.20.80">
    <property type="entry name" value="Glycosidases"/>
    <property type="match status" value="1"/>
</dbReference>
<evidence type="ECO:0000313" key="12">
    <source>
        <dbReference type="EMBL" id="KAJ4497797.1"/>
    </source>
</evidence>
<dbReference type="InterPro" id="IPR041447">
    <property type="entry name" value="Mannosidase_ig"/>
</dbReference>
<dbReference type="InterPro" id="IPR054593">
    <property type="entry name" value="Beta-mannosidase-like_N2"/>
</dbReference>
<evidence type="ECO:0000256" key="7">
    <source>
        <dbReference type="ARBA" id="ARBA00041069"/>
    </source>
</evidence>
<dbReference type="Pfam" id="PF22666">
    <property type="entry name" value="Glyco_hydro_2_N2"/>
    <property type="match status" value="1"/>
</dbReference>
<evidence type="ECO:0000256" key="8">
    <source>
        <dbReference type="ARBA" id="ARBA00041614"/>
    </source>
</evidence>
<comment type="caution">
    <text evidence="12">The sequence shown here is derived from an EMBL/GenBank/DDBJ whole genome shotgun (WGS) entry which is preliminary data.</text>
</comment>
<dbReference type="PANTHER" id="PTHR43730">
    <property type="entry name" value="BETA-MANNOSIDASE"/>
    <property type="match status" value="1"/>
</dbReference>
<dbReference type="Gene3D" id="2.60.40.10">
    <property type="entry name" value="Immunoglobulins"/>
    <property type="match status" value="2"/>
</dbReference>
<dbReference type="Pfam" id="PF00703">
    <property type="entry name" value="Glyco_hydro_2"/>
    <property type="match status" value="1"/>
</dbReference>
<reference evidence="12" key="1">
    <citation type="submission" date="2022-08" db="EMBL/GenBank/DDBJ databases">
        <title>A Global Phylogenomic Analysis of the Shiitake Genus Lentinula.</title>
        <authorList>
            <consortium name="DOE Joint Genome Institute"/>
            <person name="Sierra-Patev S."/>
            <person name="Min B."/>
            <person name="Naranjo-Ortiz M."/>
            <person name="Looney B."/>
            <person name="Konkel Z."/>
            <person name="Slot J.C."/>
            <person name="Sakamoto Y."/>
            <person name="Steenwyk J.L."/>
            <person name="Rokas A."/>
            <person name="Carro J."/>
            <person name="Camarero S."/>
            <person name="Ferreira P."/>
            <person name="Molpeceres G."/>
            <person name="Ruiz-Duenas F.J."/>
            <person name="Serrano A."/>
            <person name="Henrissat B."/>
            <person name="Drula E."/>
            <person name="Hughes K.W."/>
            <person name="Mata J.L."/>
            <person name="Ishikawa N.K."/>
            <person name="Vargas-Isla R."/>
            <person name="Ushijima S."/>
            <person name="Smith C.A."/>
            <person name="Ahrendt S."/>
            <person name="Andreopoulos W."/>
            <person name="He G."/>
            <person name="Labutti K."/>
            <person name="Lipzen A."/>
            <person name="Ng V."/>
            <person name="Riley R."/>
            <person name="Sandor L."/>
            <person name="Barry K."/>
            <person name="Martinez A.T."/>
            <person name="Xiao Y."/>
            <person name="Gibbons J.G."/>
            <person name="Terashima K."/>
            <person name="Grigoriev I.V."/>
            <person name="Hibbett D.S."/>
        </authorList>
    </citation>
    <scope>NUCLEOTIDE SEQUENCE</scope>
    <source>
        <strain evidence="12">RHP3577 ss4</strain>
    </source>
</reference>
<evidence type="ECO:0000256" key="1">
    <source>
        <dbReference type="ARBA" id="ARBA00000829"/>
    </source>
</evidence>
<dbReference type="EC" id="3.2.1.25" evidence="3"/>
<keyword evidence="4 12" id="KW-0378">Hydrolase</keyword>
<evidence type="ECO:0000259" key="9">
    <source>
        <dbReference type="Pfam" id="PF00703"/>
    </source>
</evidence>
<dbReference type="SUPFAM" id="SSF49303">
    <property type="entry name" value="beta-Galactosidase/glucuronidase domain"/>
    <property type="match status" value="2"/>
</dbReference>
<dbReference type="GO" id="GO:0016787">
    <property type="term" value="F:hydrolase activity"/>
    <property type="evidence" value="ECO:0007669"/>
    <property type="project" value="UniProtKB-KW"/>
</dbReference>
<feature type="domain" description="Mannosidase Ig/CBM-like" evidence="10">
    <location>
        <begin position="715"/>
        <end position="814"/>
    </location>
</feature>
<organism evidence="12 13">
    <name type="scientific">Lentinula lateritia</name>
    <dbReference type="NCBI Taxonomy" id="40482"/>
    <lineage>
        <taxon>Eukaryota</taxon>
        <taxon>Fungi</taxon>
        <taxon>Dikarya</taxon>
        <taxon>Basidiomycota</taxon>
        <taxon>Agaricomycotina</taxon>
        <taxon>Agaricomycetes</taxon>
        <taxon>Agaricomycetidae</taxon>
        <taxon>Agaricales</taxon>
        <taxon>Marasmiineae</taxon>
        <taxon>Omphalotaceae</taxon>
        <taxon>Lentinula</taxon>
    </lineage>
</organism>
<dbReference type="SUPFAM" id="SSF49785">
    <property type="entry name" value="Galactose-binding domain-like"/>
    <property type="match status" value="1"/>
</dbReference>
<gene>
    <name evidence="12" type="ORF">C8R41DRAFT_821158</name>
</gene>
<dbReference type="SUPFAM" id="SSF51445">
    <property type="entry name" value="(Trans)glycosidases"/>
    <property type="match status" value="1"/>
</dbReference>
<name>A0ABQ8VN34_9AGAR</name>
<accession>A0ABQ8VN34</accession>
<dbReference type="Pfam" id="PF17786">
    <property type="entry name" value="Mannosidase_ig"/>
    <property type="match status" value="1"/>
</dbReference>
<dbReference type="Gene3D" id="2.60.120.260">
    <property type="entry name" value="Galactose-binding domain-like"/>
    <property type="match status" value="1"/>
</dbReference>
<evidence type="ECO:0000256" key="5">
    <source>
        <dbReference type="ARBA" id="ARBA00023295"/>
    </source>
</evidence>
<feature type="domain" description="Glycoside hydrolase family 2 immunoglobulin-like beta-sandwich" evidence="9">
    <location>
        <begin position="218"/>
        <end position="328"/>
    </location>
</feature>
<sequence length="905" mass="103100">MYPIRVRKEILDSWFWKQRNPSILHVLDELEGPEVTGQDLKSTAGWRIAQKCPSEIHVELMARGMIPDPYLGFNEHAVQWVGNTEWLYKCTFTFEPISDEGYTVMLQFQGLDTVCDVYLNGDKILSVDNMFRTYYAEINSSTLKHSNTLFLHFKSASQYAKAQETLMGRVRAGSTNLGDPSRVYLRKAQYDWRWDWGPELMTCGIYRPVVLSSYSVCIDDIFTKASVDDDLTCSLEVDVSLSGQLTGIDKYRVVLKDSEENVVRAEDILTEGKPKTSRTVVSWNFDEDEVRLWWPVGYGEQNLYTVELTILNKDGVVFDTKTLRIGFRNVKLIQEDLEAPDQYGTGTTFLFEVNGVRMFMGGSNWIPADNFLTTITPDRYRAWLTLLRDGNQNMVRLWGGGIYEPDVFYDTCDELGLLVWQDFQFACGVYPAHDSFIDSVREEAEQNVKRLRHHPAMALFCGNNEDYQMILQWGDVKDFPAIKIYEDVLPSVVESLTHPVIPYHRGSPYGGKGWDTSDPTVGDVHQWNVWGGKEFPYQDYDKLGGRFVSEFGMPSMPCMKTISYWMKDAAPKEWHAQSKLMAQHCRAGSFERRFAIAMNDNFKVTEDLETAVFNTQLMQSEAVGFAYQSWRRNWGAKGKQYTGGVLVWQSNDCWPVTSWAIADYFLRPKAVYFTIMRHLATFAVGITRTVIKNKPNDRPRQYYEFGAFQSRKAIIDIWAVNGSLSPRSATLELHFVDLCSSWNHKETHAIVMPPNQAIELLSITCPEPSKRNDAPPTGYAEWTTSSSVVIGARLLDPENGGVLARFSDWPQPYRFVDIVDPELRINVQNSEDTKTSTISVQVKMPAKCVVLGVAGYDEDPKWSDNALDLMPGDTQIINVHGLEGRDIQASYLGKEKATGVVFQRV</sequence>
<evidence type="ECO:0000313" key="13">
    <source>
        <dbReference type="Proteomes" id="UP001150217"/>
    </source>
</evidence>
<dbReference type="EMBL" id="JANVFT010000019">
    <property type="protein sequence ID" value="KAJ4497797.1"/>
    <property type="molecule type" value="Genomic_DNA"/>
</dbReference>
<dbReference type="InterPro" id="IPR036156">
    <property type="entry name" value="Beta-gal/glucu_dom_sf"/>
</dbReference>
<comment type="similarity">
    <text evidence="6">Belongs to the glycosyl hydrolase 2 family. Beta-mannosidase B subfamily.</text>
</comment>